<feature type="chain" id="PRO_5039050075" description="Cytochrome bc1 complex Rieske iron-sulfur subunit" evidence="10">
    <location>
        <begin position="29"/>
        <end position="153"/>
    </location>
</feature>
<evidence type="ECO:0000256" key="6">
    <source>
        <dbReference type="ARBA" id="ARBA00023014"/>
    </source>
</evidence>
<dbReference type="SUPFAM" id="SSF50022">
    <property type="entry name" value="ISP domain"/>
    <property type="match status" value="1"/>
</dbReference>
<dbReference type="GO" id="GO:0016020">
    <property type="term" value="C:membrane"/>
    <property type="evidence" value="ECO:0007669"/>
    <property type="project" value="InterPro"/>
</dbReference>
<keyword evidence="3" id="KW-0001">2Fe-2S</keyword>
<dbReference type="InterPro" id="IPR014349">
    <property type="entry name" value="Rieske_Fe-S_prot"/>
</dbReference>
<keyword evidence="5" id="KW-0408">Iron</keyword>
<dbReference type="GO" id="GO:0046872">
    <property type="term" value="F:metal ion binding"/>
    <property type="evidence" value="ECO:0007669"/>
    <property type="project" value="UniProtKB-KW"/>
</dbReference>
<dbReference type="InterPro" id="IPR006311">
    <property type="entry name" value="TAT_signal"/>
</dbReference>
<dbReference type="PROSITE" id="PS51257">
    <property type="entry name" value="PROKAR_LIPOPROTEIN"/>
    <property type="match status" value="1"/>
</dbReference>
<keyword evidence="4" id="KW-0479">Metal-binding</keyword>
<dbReference type="Pfam" id="PF00355">
    <property type="entry name" value="Rieske"/>
    <property type="match status" value="1"/>
</dbReference>
<proteinExistence type="predicted"/>
<dbReference type="PANTHER" id="PTHR10134">
    <property type="entry name" value="CYTOCHROME B-C1 COMPLEX SUBUNIT RIESKE, MITOCHONDRIAL"/>
    <property type="match status" value="1"/>
</dbReference>
<dbReference type="AlphaFoldDB" id="A0A6J4QP17"/>
<dbReference type="InterPro" id="IPR036922">
    <property type="entry name" value="Rieske_2Fe-2S_sf"/>
</dbReference>
<accession>A0A6J4QP17</accession>
<dbReference type="GO" id="GO:0016705">
    <property type="term" value="F:oxidoreductase activity, acting on paired donors, with incorporation or reduction of molecular oxygen"/>
    <property type="evidence" value="ECO:0007669"/>
    <property type="project" value="UniProtKB-ARBA"/>
</dbReference>
<gene>
    <name evidence="12" type="ORF">AVDCRST_MAG58-830</name>
</gene>
<evidence type="ECO:0000256" key="8">
    <source>
        <dbReference type="ARBA" id="ARBA00029586"/>
    </source>
</evidence>
<evidence type="ECO:0000256" key="9">
    <source>
        <dbReference type="ARBA" id="ARBA00034078"/>
    </source>
</evidence>
<evidence type="ECO:0000256" key="3">
    <source>
        <dbReference type="ARBA" id="ARBA00022714"/>
    </source>
</evidence>
<dbReference type="PROSITE" id="PS51318">
    <property type="entry name" value="TAT"/>
    <property type="match status" value="1"/>
</dbReference>
<dbReference type="GO" id="GO:0004497">
    <property type="term" value="F:monooxygenase activity"/>
    <property type="evidence" value="ECO:0007669"/>
    <property type="project" value="UniProtKB-ARBA"/>
</dbReference>
<reference evidence="12" key="1">
    <citation type="submission" date="2020-02" db="EMBL/GenBank/DDBJ databases">
        <authorList>
            <person name="Meier V. D."/>
        </authorList>
    </citation>
    <scope>NUCLEOTIDE SEQUENCE</scope>
    <source>
        <strain evidence="12">AVDCRST_MAG58</strain>
    </source>
</reference>
<keyword evidence="10" id="KW-0732">Signal</keyword>
<dbReference type="PROSITE" id="PS51296">
    <property type="entry name" value="RIESKE"/>
    <property type="match status" value="1"/>
</dbReference>
<evidence type="ECO:0000256" key="1">
    <source>
        <dbReference type="ARBA" id="ARBA00002494"/>
    </source>
</evidence>
<evidence type="ECO:0000256" key="2">
    <source>
        <dbReference type="ARBA" id="ARBA00015816"/>
    </source>
</evidence>
<evidence type="ECO:0000256" key="10">
    <source>
        <dbReference type="SAM" id="SignalP"/>
    </source>
</evidence>
<feature type="signal peptide" evidence="10">
    <location>
        <begin position="1"/>
        <end position="28"/>
    </location>
</feature>
<keyword evidence="7" id="KW-1015">Disulfide bond</keyword>
<name>A0A6J4QP17_9ACTN</name>
<dbReference type="GO" id="GO:0051537">
    <property type="term" value="F:2 iron, 2 sulfur cluster binding"/>
    <property type="evidence" value="ECO:0007669"/>
    <property type="project" value="UniProtKB-KW"/>
</dbReference>
<sequence>MGEKRVSRRRFVRLGAALGLGAACAPLASCGGSAEVEPGGGKPLDGGPEVGEGETIAEASGVKPGSAVPFTDAGSGEPAVLLRLEDGEFAAYSAICTHMGCVVAYDRSEDTLECPCHGSIFDPQSGAEVLNGPATRPLPEIPVKVEGDKVVRV</sequence>
<dbReference type="EMBL" id="CADCVF010000018">
    <property type="protein sequence ID" value="CAA9449382.1"/>
    <property type="molecule type" value="Genomic_DNA"/>
</dbReference>
<dbReference type="Gene3D" id="2.102.10.10">
    <property type="entry name" value="Rieske [2Fe-2S] iron-sulphur domain"/>
    <property type="match status" value="1"/>
</dbReference>
<dbReference type="InterPro" id="IPR017941">
    <property type="entry name" value="Rieske_2Fe-2S"/>
</dbReference>
<dbReference type="PRINTS" id="PR00162">
    <property type="entry name" value="RIESKE"/>
</dbReference>
<comment type="function">
    <text evidence="1">Iron-sulfur subunit of the cytochrome bc1 complex, an essential component of the respiratory electron transport chain required for ATP synthesis. The bc1 complex catalyzes the oxidation of menaquinol and the reduction of cytochrome c in the respiratory chain. The bc1 complex operates through a Q-cycle mechanism that couples electron transfer to generation of the proton gradient that drives ATP synthesis.</text>
</comment>
<organism evidence="12">
    <name type="scientific">uncultured Rubrobacteraceae bacterium</name>
    <dbReference type="NCBI Taxonomy" id="349277"/>
    <lineage>
        <taxon>Bacteria</taxon>
        <taxon>Bacillati</taxon>
        <taxon>Actinomycetota</taxon>
        <taxon>Rubrobacteria</taxon>
        <taxon>Rubrobacterales</taxon>
        <taxon>Rubrobacteraceae</taxon>
        <taxon>environmental samples</taxon>
    </lineage>
</organism>
<evidence type="ECO:0000256" key="7">
    <source>
        <dbReference type="ARBA" id="ARBA00023157"/>
    </source>
</evidence>
<evidence type="ECO:0000256" key="5">
    <source>
        <dbReference type="ARBA" id="ARBA00023004"/>
    </source>
</evidence>
<dbReference type="InterPro" id="IPR005805">
    <property type="entry name" value="Rieske_Fe-S_prot_C"/>
</dbReference>
<keyword evidence="6" id="KW-0411">Iron-sulfur</keyword>
<protein>
    <recommendedName>
        <fullName evidence="2">Cytochrome bc1 complex Rieske iron-sulfur subunit</fullName>
    </recommendedName>
    <alternativeName>
        <fullName evidence="8">Cytochrome bc1 reductase complex subunit QcrA</fullName>
    </alternativeName>
</protein>
<dbReference type="CDD" id="cd03467">
    <property type="entry name" value="Rieske"/>
    <property type="match status" value="1"/>
</dbReference>
<feature type="domain" description="Rieske" evidence="11">
    <location>
        <begin position="54"/>
        <end position="152"/>
    </location>
</feature>
<evidence type="ECO:0000259" key="11">
    <source>
        <dbReference type="PROSITE" id="PS51296"/>
    </source>
</evidence>
<evidence type="ECO:0000313" key="12">
    <source>
        <dbReference type="EMBL" id="CAA9449382.1"/>
    </source>
</evidence>
<comment type="cofactor">
    <cofactor evidence="9">
        <name>[2Fe-2S] cluster</name>
        <dbReference type="ChEBI" id="CHEBI:190135"/>
    </cofactor>
</comment>
<evidence type="ECO:0000256" key="4">
    <source>
        <dbReference type="ARBA" id="ARBA00022723"/>
    </source>
</evidence>